<evidence type="ECO:0000313" key="3">
    <source>
        <dbReference type="Proteomes" id="UP000001471"/>
    </source>
</evidence>
<accession>B2WCI7</accession>
<gene>
    <name evidence="2" type="ORF">PTRG_07696</name>
</gene>
<dbReference type="Proteomes" id="UP000001471">
    <property type="component" value="Unassembled WGS sequence"/>
</dbReference>
<dbReference type="RefSeq" id="XP_001938028.2">
    <property type="nucleotide sequence ID" value="XM_001937993.2"/>
</dbReference>
<dbReference type="AlphaFoldDB" id="B2WCI7"/>
<evidence type="ECO:0000313" key="2">
    <source>
        <dbReference type="EMBL" id="EDU50615.1"/>
    </source>
</evidence>
<dbReference type="SUPFAM" id="SSF52047">
    <property type="entry name" value="RNI-like"/>
    <property type="match status" value="1"/>
</dbReference>
<sequence length="561" mass="65176">MARRKAKNLAPSVPLRPAGNQADETRITQHFEAITQRSAGDYLSRLPDERYLHNWDHVSSTKFISALIAKLTFARLVKEVKEVGTQYYAWDKYHCVARRYRNAEIIESMRSLTVNLEIPQADAYNALFIDDQDLYHNLEAALILFQTPNIERLSMNCAPGLKTLVRSSFGFLMNSLREPYAALLPLLYAAQNIPYGKVHTFKNLRSLRLRMIGLHINTVSPLLQLESLRDLVLFDYEDMGFDLDDPPCEWKCPSQTSNVQNIRLYNFQCHLGSLEHLLQSCRALKTFSLTTTQDNIPVSNWPKFKVLLYKNQPYLRAVKIKDMRFSRIDFEPLGSLKEFTCLEYLAVALELLIDPSDETKDSTLDKVLPPSLQTLVLRKGHERSLPQSIEDIFDRVECDRQFQTLLNACQTGRIPFKTFGIWYHTRFPIDIHGSLLVGNYWDIDDVHIDFYGCARLFKTLGIHFDYVIQVHHELEHECQKILIPTLVKRGKTVEREYRKHLRSTSNTYFLYNFKCVRRPTFFDKDDDRYQIQSDSIVEKNRARGLQTVPFYAEDDSPRGPG</sequence>
<protein>
    <submittedName>
        <fullName evidence="2">Uncharacterized protein</fullName>
    </submittedName>
</protein>
<dbReference type="InterPro" id="IPR032675">
    <property type="entry name" value="LRR_dom_sf"/>
</dbReference>
<organism evidence="2 3">
    <name type="scientific">Pyrenophora tritici-repentis (strain Pt-1C-BFP)</name>
    <name type="common">Wheat tan spot fungus</name>
    <name type="synonym">Drechslera tritici-repentis</name>
    <dbReference type="NCBI Taxonomy" id="426418"/>
    <lineage>
        <taxon>Eukaryota</taxon>
        <taxon>Fungi</taxon>
        <taxon>Dikarya</taxon>
        <taxon>Ascomycota</taxon>
        <taxon>Pezizomycotina</taxon>
        <taxon>Dothideomycetes</taxon>
        <taxon>Pleosporomycetidae</taxon>
        <taxon>Pleosporales</taxon>
        <taxon>Pleosporineae</taxon>
        <taxon>Pleosporaceae</taxon>
        <taxon>Pyrenophora</taxon>
    </lineage>
</organism>
<dbReference type="EMBL" id="DS231622">
    <property type="protein sequence ID" value="EDU50615.1"/>
    <property type="molecule type" value="Genomic_DNA"/>
</dbReference>
<dbReference type="InParanoid" id="B2WCI7"/>
<evidence type="ECO:0000256" key="1">
    <source>
        <dbReference type="SAM" id="MobiDB-lite"/>
    </source>
</evidence>
<reference evidence="3" key="1">
    <citation type="journal article" date="2013" name="G3 (Bethesda)">
        <title>Comparative genomics of a plant-pathogenic fungus, Pyrenophora tritici-repentis, reveals transduplication and the impact of repeat elements on pathogenicity and population divergence.</title>
        <authorList>
            <person name="Manning V.A."/>
            <person name="Pandelova I."/>
            <person name="Dhillon B."/>
            <person name="Wilhelm L.J."/>
            <person name="Goodwin S.B."/>
            <person name="Berlin A.M."/>
            <person name="Figueroa M."/>
            <person name="Freitag M."/>
            <person name="Hane J.K."/>
            <person name="Henrissat B."/>
            <person name="Holman W.H."/>
            <person name="Kodira C.D."/>
            <person name="Martin J."/>
            <person name="Oliver R.P."/>
            <person name="Robbertse B."/>
            <person name="Schackwitz W."/>
            <person name="Schwartz D.C."/>
            <person name="Spatafora J.W."/>
            <person name="Turgeon B.G."/>
            <person name="Yandava C."/>
            <person name="Young S."/>
            <person name="Zhou S."/>
            <person name="Zeng Q."/>
            <person name="Grigoriev I.V."/>
            <person name="Ma L.-J."/>
            <person name="Ciuffetti L.M."/>
        </authorList>
    </citation>
    <scope>NUCLEOTIDE SEQUENCE [LARGE SCALE GENOMIC DNA]</scope>
    <source>
        <strain evidence="3">Pt-1C-BFP</strain>
    </source>
</reference>
<dbReference type="GeneID" id="6345969"/>
<dbReference type="KEGG" id="ptrr:6345969"/>
<dbReference type="HOGENOM" id="CLU_485828_0_0_1"/>
<proteinExistence type="predicted"/>
<dbReference type="Gene3D" id="3.80.10.10">
    <property type="entry name" value="Ribonuclease Inhibitor"/>
    <property type="match status" value="1"/>
</dbReference>
<feature type="region of interest" description="Disordered" evidence="1">
    <location>
        <begin position="1"/>
        <end position="21"/>
    </location>
</feature>
<name>B2WCI7_PYRTR</name>